<proteinExistence type="inferred from homology"/>
<evidence type="ECO:0000256" key="5">
    <source>
        <dbReference type="ARBA" id="ARBA00022692"/>
    </source>
</evidence>
<name>A0A290WWG2_9BURK</name>
<keyword evidence="17" id="KW-1185">Reference proteome</keyword>
<keyword evidence="5 10" id="KW-0812">Transmembrane</keyword>
<dbReference type="GO" id="GO:0009279">
    <property type="term" value="C:cell outer membrane"/>
    <property type="evidence" value="ECO:0007669"/>
    <property type="project" value="UniProtKB-SubCell"/>
</dbReference>
<feature type="chain" id="PRO_5012696687" evidence="13">
    <location>
        <begin position="49"/>
        <end position="764"/>
    </location>
</feature>
<keyword evidence="9 10" id="KW-0998">Cell outer membrane</keyword>
<feature type="domain" description="TonB-dependent receptor-like beta-barrel" evidence="14">
    <location>
        <begin position="235"/>
        <end position="726"/>
    </location>
</feature>
<accession>A0A290WWG2</accession>
<keyword evidence="6 11" id="KW-0798">TonB box</keyword>
<keyword evidence="13" id="KW-0732">Signal</keyword>
<dbReference type="Gene3D" id="2.40.170.20">
    <property type="entry name" value="TonB-dependent receptor, beta-barrel domain"/>
    <property type="match status" value="1"/>
</dbReference>
<evidence type="ECO:0000313" key="16">
    <source>
        <dbReference type="EMBL" id="ATD61038.1"/>
    </source>
</evidence>
<evidence type="ECO:0000256" key="13">
    <source>
        <dbReference type="SAM" id="SignalP"/>
    </source>
</evidence>
<reference evidence="16 17" key="1">
    <citation type="submission" date="2017-09" db="EMBL/GenBank/DDBJ databases">
        <title>Complete genome sequence of Janthinobacterium svalbardensis PAMC 27463.</title>
        <authorList>
            <person name="Cho Y.-J."/>
            <person name="Cho A."/>
            <person name="Kim O.-S."/>
            <person name="Lee J.-I."/>
        </authorList>
    </citation>
    <scope>NUCLEOTIDE SEQUENCE [LARGE SCALE GENOMIC DNA]</scope>
    <source>
        <strain evidence="16 17">PAMC 27463</strain>
    </source>
</reference>
<evidence type="ECO:0000259" key="14">
    <source>
        <dbReference type="Pfam" id="PF00593"/>
    </source>
</evidence>
<dbReference type="Gene3D" id="2.170.130.10">
    <property type="entry name" value="TonB-dependent receptor, plug domain"/>
    <property type="match status" value="1"/>
</dbReference>
<dbReference type="EMBL" id="CP023422">
    <property type="protein sequence ID" value="ATD61038.1"/>
    <property type="molecule type" value="Genomic_DNA"/>
</dbReference>
<evidence type="ECO:0000256" key="7">
    <source>
        <dbReference type="ARBA" id="ARBA00023136"/>
    </source>
</evidence>
<dbReference type="Pfam" id="PF07715">
    <property type="entry name" value="Plug"/>
    <property type="match status" value="1"/>
</dbReference>
<dbReference type="KEGG" id="jsv:CNX70_13340"/>
<keyword evidence="4 10" id="KW-1134">Transmembrane beta strand</keyword>
<evidence type="ECO:0000256" key="2">
    <source>
        <dbReference type="ARBA" id="ARBA00009810"/>
    </source>
</evidence>
<keyword evidence="7 10" id="KW-0472">Membrane</keyword>
<evidence type="ECO:0000256" key="9">
    <source>
        <dbReference type="ARBA" id="ARBA00023237"/>
    </source>
</evidence>
<comment type="subcellular location">
    <subcellularLocation>
        <location evidence="1 10">Cell outer membrane</location>
        <topology evidence="1 10">Multi-pass membrane protein</topology>
    </subcellularLocation>
</comment>
<protein>
    <submittedName>
        <fullName evidence="16">Outer membrane receptor protein</fullName>
    </submittedName>
</protein>
<evidence type="ECO:0000256" key="4">
    <source>
        <dbReference type="ARBA" id="ARBA00022452"/>
    </source>
</evidence>
<dbReference type="AlphaFoldDB" id="A0A290WWG2"/>
<evidence type="ECO:0000256" key="3">
    <source>
        <dbReference type="ARBA" id="ARBA00022448"/>
    </source>
</evidence>
<dbReference type="Proteomes" id="UP000218437">
    <property type="component" value="Chromosome"/>
</dbReference>
<feature type="signal peptide" evidence="13">
    <location>
        <begin position="1"/>
        <end position="48"/>
    </location>
</feature>
<evidence type="ECO:0000256" key="6">
    <source>
        <dbReference type="ARBA" id="ARBA00023077"/>
    </source>
</evidence>
<evidence type="ECO:0000256" key="8">
    <source>
        <dbReference type="ARBA" id="ARBA00023170"/>
    </source>
</evidence>
<dbReference type="PANTHER" id="PTHR40980">
    <property type="entry name" value="PLUG DOMAIN-CONTAINING PROTEIN"/>
    <property type="match status" value="1"/>
</dbReference>
<feature type="domain" description="TonB-dependent receptor plug" evidence="15">
    <location>
        <begin position="84"/>
        <end position="183"/>
    </location>
</feature>
<feature type="region of interest" description="Disordered" evidence="12">
    <location>
        <begin position="304"/>
        <end position="329"/>
    </location>
</feature>
<dbReference type="InterPro" id="IPR012910">
    <property type="entry name" value="Plug_dom"/>
</dbReference>
<evidence type="ECO:0000256" key="12">
    <source>
        <dbReference type="SAM" id="MobiDB-lite"/>
    </source>
</evidence>
<comment type="similarity">
    <text evidence="2 10 11">Belongs to the TonB-dependent receptor family.</text>
</comment>
<dbReference type="PANTHER" id="PTHR40980:SF4">
    <property type="entry name" value="TONB-DEPENDENT RECEPTOR-LIKE BETA-BARREL DOMAIN-CONTAINING PROTEIN"/>
    <property type="match status" value="1"/>
</dbReference>
<dbReference type="Pfam" id="PF00593">
    <property type="entry name" value="TonB_dep_Rec_b-barrel"/>
    <property type="match status" value="1"/>
</dbReference>
<dbReference type="InterPro" id="IPR036942">
    <property type="entry name" value="Beta-barrel_TonB_sf"/>
</dbReference>
<keyword evidence="3 10" id="KW-0813">Transport</keyword>
<dbReference type="InterPro" id="IPR000531">
    <property type="entry name" value="Beta-barrel_TonB"/>
</dbReference>
<dbReference type="CDD" id="cd01347">
    <property type="entry name" value="ligand_gated_channel"/>
    <property type="match status" value="1"/>
</dbReference>
<dbReference type="PROSITE" id="PS52016">
    <property type="entry name" value="TONB_DEPENDENT_REC_3"/>
    <property type="match status" value="1"/>
</dbReference>
<sequence length="764" mass="83818">MQHNTAACFLAFSHFYSANFFSQVMMPRRCLRLTVLCCAVLLAWNAQAQQSETPATEAAAAAPLKAEKPMQTVEVKGSGYDPRRDDTASKMVVGSEEILKYGDTNVTDVLKRLPGITVSGAAGRSGGEIRMRGLGSGYTQILLNGERAPAGFSLDTLSPDVIERIEILHAASAEYSTQSIAGTINVVLKKAVKTAQRDVKLGVGGGRDAFSSNGNLQLSDKDGIFSYSLAASFYRYDYHYENPKDRPALDLGYLPDGQQNLLRRITGTGDGRSEGINLSPRLNWAFADGDNLTAQFFLNGGRSDNRSHSRTDTLLGARPDYDTNDGTSGNHYVFGRTDLTWVRKLDGGAKLELGLRASATSNTADSHPLGYIDGVGLVLDRNVRVEASYSSLSSTGKYSTPWMPGHALSMGWDGTLSRREEERLQREQALPGGRPPVDSDEHFDADIKLLALYAQDEWDITPRWSMYAGVRWEGIDTRSAGDTFEAVQQRSSVWSPLLQTLWKLPDTKGDQVRLALTRTYKSPSTSNLIPRRSIATNNSQTEPDRVGNPNLKPELALGIDASYEHYWADSALLSARASARRIDGYTRQGLLFIDDRWVSTPINDGRANTQTLELEAKFPLRAVLAAPVPALDVRASISRNWSQVERVPGPDNRLDQQTPLSGNFGLDYKTPDGVLSTGGSFNFRTGGPVRITERQSAYTSPRRDLDLYAVWKFDAKNQLRVVVSNLLAQDFESNTSYTDASGTVARNGISTSSPQARATMEMKF</sequence>
<keyword evidence="8 16" id="KW-0675">Receptor</keyword>
<gene>
    <name evidence="16" type="ORF">CNX70_13340</name>
</gene>
<dbReference type="InterPro" id="IPR039426">
    <property type="entry name" value="TonB-dep_rcpt-like"/>
</dbReference>
<evidence type="ECO:0000259" key="15">
    <source>
        <dbReference type="Pfam" id="PF07715"/>
    </source>
</evidence>
<evidence type="ECO:0000256" key="10">
    <source>
        <dbReference type="PROSITE-ProRule" id="PRU01360"/>
    </source>
</evidence>
<dbReference type="SUPFAM" id="SSF56935">
    <property type="entry name" value="Porins"/>
    <property type="match status" value="1"/>
</dbReference>
<evidence type="ECO:0000313" key="17">
    <source>
        <dbReference type="Proteomes" id="UP000218437"/>
    </source>
</evidence>
<dbReference type="InterPro" id="IPR037066">
    <property type="entry name" value="Plug_dom_sf"/>
</dbReference>
<evidence type="ECO:0000256" key="1">
    <source>
        <dbReference type="ARBA" id="ARBA00004571"/>
    </source>
</evidence>
<organism evidence="16 17">
    <name type="scientific">Janthinobacterium svalbardensis</name>
    <dbReference type="NCBI Taxonomy" id="368607"/>
    <lineage>
        <taxon>Bacteria</taxon>
        <taxon>Pseudomonadati</taxon>
        <taxon>Pseudomonadota</taxon>
        <taxon>Betaproteobacteria</taxon>
        <taxon>Burkholderiales</taxon>
        <taxon>Oxalobacteraceae</taxon>
        <taxon>Janthinobacterium</taxon>
    </lineage>
</organism>
<evidence type="ECO:0000256" key="11">
    <source>
        <dbReference type="RuleBase" id="RU003357"/>
    </source>
</evidence>